<dbReference type="GO" id="GO:0008233">
    <property type="term" value="F:peptidase activity"/>
    <property type="evidence" value="ECO:0007669"/>
    <property type="project" value="UniProtKB-KW"/>
</dbReference>
<keyword evidence="4" id="KW-0732">Signal</keyword>
<proteinExistence type="inferred from homology"/>
<feature type="chain" id="PRO_5043351781" description="Peptidase A1 domain-containing protein" evidence="4">
    <location>
        <begin position="18"/>
        <end position="155"/>
    </location>
</feature>
<reference evidence="6" key="1">
    <citation type="submission" date="2020-06" db="EMBL/GenBank/DDBJ databases">
        <authorList>
            <person name="Li T."/>
            <person name="Hu X."/>
            <person name="Zhang T."/>
            <person name="Song X."/>
            <person name="Zhang H."/>
            <person name="Dai N."/>
            <person name="Sheng W."/>
            <person name="Hou X."/>
            <person name="Wei L."/>
        </authorList>
    </citation>
    <scope>NUCLEOTIDE SEQUENCE</scope>
    <source>
        <strain evidence="6">G02</strain>
        <tissue evidence="6">Leaf</tissue>
    </source>
</reference>
<dbReference type="PANTHER" id="PTHR47967">
    <property type="entry name" value="OS07G0603500 PROTEIN-RELATED"/>
    <property type="match status" value="1"/>
</dbReference>
<gene>
    <name evidence="6" type="ORF">Sradi_6084400</name>
</gene>
<dbReference type="InterPro" id="IPR051708">
    <property type="entry name" value="Plant_Aspart_Prot_A1"/>
</dbReference>
<feature type="domain" description="Peptidase A1" evidence="5">
    <location>
        <begin position="88"/>
        <end position="155"/>
    </location>
</feature>
<evidence type="ECO:0000313" key="6">
    <source>
        <dbReference type="EMBL" id="KAL0306671.1"/>
    </source>
</evidence>
<evidence type="ECO:0000256" key="3">
    <source>
        <dbReference type="ARBA" id="ARBA00022801"/>
    </source>
</evidence>
<name>A0AAW2KL31_SESRA</name>
<evidence type="ECO:0000256" key="4">
    <source>
        <dbReference type="SAM" id="SignalP"/>
    </source>
</evidence>
<evidence type="ECO:0000256" key="1">
    <source>
        <dbReference type="ARBA" id="ARBA00007447"/>
    </source>
</evidence>
<reference evidence="6" key="2">
    <citation type="journal article" date="2024" name="Plant">
        <title>Genomic evolution and insights into agronomic trait innovations of Sesamum species.</title>
        <authorList>
            <person name="Miao H."/>
            <person name="Wang L."/>
            <person name="Qu L."/>
            <person name="Liu H."/>
            <person name="Sun Y."/>
            <person name="Le M."/>
            <person name="Wang Q."/>
            <person name="Wei S."/>
            <person name="Zheng Y."/>
            <person name="Lin W."/>
            <person name="Duan Y."/>
            <person name="Cao H."/>
            <person name="Xiong S."/>
            <person name="Wang X."/>
            <person name="Wei L."/>
            <person name="Li C."/>
            <person name="Ma Q."/>
            <person name="Ju M."/>
            <person name="Zhao R."/>
            <person name="Li G."/>
            <person name="Mu C."/>
            <person name="Tian Q."/>
            <person name="Mei H."/>
            <person name="Zhang T."/>
            <person name="Gao T."/>
            <person name="Zhang H."/>
        </authorList>
    </citation>
    <scope>NUCLEOTIDE SEQUENCE</scope>
    <source>
        <strain evidence="6">G02</strain>
    </source>
</reference>
<protein>
    <recommendedName>
        <fullName evidence="5">Peptidase A1 domain-containing protein</fullName>
    </recommendedName>
</protein>
<dbReference type="GO" id="GO:0005576">
    <property type="term" value="C:extracellular region"/>
    <property type="evidence" value="ECO:0007669"/>
    <property type="project" value="TreeGrafter"/>
</dbReference>
<dbReference type="PANTHER" id="PTHR47967:SF123">
    <property type="entry name" value="ASPARTIC PROTEINASE NEPENTHESIN-1-LIKE"/>
    <property type="match status" value="1"/>
</dbReference>
<dbReference type="PROSITE" id="PS51767">
    <property type="entry name" value="PEPTIDASE_A1"/>
    <property type="match status" value="1"/>
</dbReference>
<dbReference type="Pfam" id="PF14543">
    <property type="entry name" value="TAXi_N"/>
    <property type="match status" value="1"/>
</dbReference>
<sequence>MACILLHLFYITSVSQGFSTEIIHRDSTNSPLFQSNLSSLKAFSRDIKTSRIRASNLIPLSRKFGEESSAINLHANSLQLPLLRSPLFTLDIDVGTPATKTTLVFDTAAPLTWTQCQPCVKCFKQAYPVFDPSKSVSFKRVRKTHPIALVQLHCS</sequence>
<evidence type="ECO:0000256" key="2">
    <source>
        <dbReference type="ARBA" id="ARBA00022670"/>
    </source>
</evidence>
<dbReference type="EMBL" id="JACGWJ010000028">
    <property type="protein sequence ID" value="KAL0306671.1"/>
    <property type="molecule type" value="Genomic_DNA"/>
</dbReference>
<dbReference type="GO" id="GO:0006508">
    <property type="term" value="P:proteolysis"/>
    <property type="evidence" value="ECO:0007669"/>
    <property type="project" value="UniProtKB-KW"/>
</dbReference>
<dbReference type="InterPro" id="IPR021109">
    <property type="entry name" value="Peptidase_aspartic_dom_sf"/>
</dbReference>
<dbReference type="SUPFAM" id="SSF50630">
    <property type="entry name" value="Acid proteases"/>
    <property type="match status" value="1"/>
</dbReference>
<dbReference type="Gene3D" id="2.40.70.10">
    <property type="entry name" value="Acid Proteases"/>
    <property type="match status" value="1"/>
</dbReference>
<keyword evidence="3" id="KW-0378">Hydrolase</keyword>
<feature type="signal peptide" evidence="4">
    <location>
        <begin position="1"/>
        <end position="17"/>
    </location>
</feature>
<comment type="caution">
    <text evidence="6">The sequence shown here is derived from an EMBL/GenBank/DDBJ whole genome shotgun (WGS) entry which is preliminary data.</text>
</comment>
<dbReference type="AlphaFoldDB" id="A0AAW2KL31"/>
<accession>A0AAW2KL31</accession>
<evidence type="ECO:0000259" key="5">
    <source>
        <dbReference type="PROSITE" id="PS51767"/>
    </source>
</evidence>
<keyword evidence="2" id="KW-0645">Protease</keyword>
<organism evidence="6">
    <name type="scientific">Sesamum radiatum</name>
    <name type="common">Black benniseed</name>
    <dbReference type="NCBI Taxonomy" id="300843"/>
    <lineage>
        <taxon>Eukaryota</taxon>
        <taxon>Viridiplantae</taxon>
        <taxon>Streptophyta</taxon>
        <taxon>Embryophyta</taxon>
        <taxon>Tracheophyta</taxon>
        <taxon>Spermatophyta</taxon>
        <taxon>Magnoliopsida</taxon>
        <taxon>eudicotyledons</taxon>
        <taxon>Gunneridae</taxon>
        <taxon>Pentapetalae</taxon>
        <taxon>asterids</taxon>
        <taxon>lamiids</taxon>
        <taxon>Lamiales</taxon>
        <taxon>Pedaliaceae</taxon>
        <taxon>Sesamum</taxon>
    </lineage>
</organism>
<dbReference type="InterPro" id="IPR032861">
    <property type="entry name" value="TAXi_N"/>
</dbReference>
<dbReference type="InterPro" id="IPR033121">
    <property type="entry name" value="PEPTIDASE_A1"/>
</dbReference>
<comment type="similarity">
    <text evidence="1">Belongs to the peptidase A1 family.</text>
</comment>